<dbReference type="PROSITE" id="PS00012">
    <property type="entry name" value="PHOSPHOPANTETHEINE"/>
    <property type="match status" value="6"/>
</dbReference>
<evidence type="ECO:0000256" key="2">
    <source>
        <dbReference type="ARBA" id="ARBA00022450"/>
    </source>
</evidence>
<dbReference type="NCBIfam" id="TIGR01733">
    <property type="entry name" value="AA-adenyl-dom"/>
    <property type="match status" value="6"/>
</dbReference>
<dbReference type="Pfam" id="PF00550">
    <property type="entry name" value="PP-binding"/>
    <property type="match status" value="6"/>
</dbReference>
<dbReference type="CDD" id="cd12116">
    <property type="entry name" value="A_NRPS_Ta1_like"/>
    <property type="match status" value="1"/>
</dbReference>
<dbReference type="SUPFAM" id="SSF56801">
    <property type="entry name" value="Acetyl-CoA synthetase-like"/>
    <property type="match status" value="6"/>
</dbReference>
<sequence>MSDVSNTLRTVSAAQTGIWVAQRMAPDDPFYNCGVTYTLTGRLDEDALRRAVTQAVAEAETLRTRFHDTTDGPRLSIEPADEGELHFVDLTGRPDPDAEIQAWTAADLATATDLTREAPYTHALFTIGTQRSVLYFRYHHIVLDGFGQHLYMRRLAELYTAFEQGLTPPGSTAAPLADLLAEDAAYLASPRYATDAAYWRTAFADHHEGTPLAGRVAPATPSTMRLVTPMPSDFLAGFADGGRGRGGVGRLSATIVAATAAYVHRLLGRPDVIVNMPMAARRSRGELGTPAMLANEVPVRLTVRPDTTFGDLVDQAEEQIRKAIRHQRHRGEALRAELGLSAEAGALSGPQVNVMAFEQETRFGAWTAVRRQLANGPIADLTVNVYRTPGTAETELEFCGNRELYTEDELARHQERFCAFLDRAAARPDHPVAALDLPTDTERHLLLREWNGTARERTAATLPELFEAQAARTPDEPALHHDGGTLTYAELDTRANRLAHLLIGRGTGPDQHVGLALRRSADLVVAVLAVLKAGAAYLPVDPDYPADRIAHMLGDARPGLILTTADVAAELPPDGAPRLIVDTLDTTGQPTHSPTDADRDRPLTAAHPAYLIYTSGSTGVPKGVIGLHEGAVNRLLWFGEEFPFDGRPVLVKSSLSFVDGTTELLGPLVHGAPAVLCGPDAGRSAAAMTDLVARHRVGRITLVPSLLAELLDGDDTGALAPCTLWVTSGEALPPAYADRFRAALPEARLLNLYGSSEASGDSLYADVTAGTVRIGRPISNTRAFVLDSHLRPVPVGAVGELYVAGAGLARGYLGRSGLTAERFVACPFGIAGERMYRTGDLARWTADGELEYLGRADQQVKVRGFRVEPAEIEAALTAHPAVEHAAVVLREDRPGDKRLVAYVVGGADTGELRARVAENLPDYMVPSAFVTLGTLPLSPNGKLDRAALPAPVHTSRGGAPRTAAETRLCALFTEVLGVPRAGVHDSFFDLGGDSVLALRLVSHARRTGLAFTARDVFVHRTVEALAAIARAAADTTTYTLPDPLPQHELALVDAPSGARVLPLTPLQEGLLFHSVFDEDQPDLYTVQAVLELGGPLDTAALRTAAARLLKRHDALRAGFRHEGLSRAVQVVPAEVPLVWREETTEDQEELDALLARERATRFALDRPPLVRFLLVRTAAEHHVLAVTAHHTVVDGWSLPIVVRDLLQSCTDGRPLPEVRPYEDYLAWLAAQDTEAARHAWTAALDGFDEPARLAPSVPGRTPVLPARVEHDLPAALTARLGQRARDLGVTLNSLTTAAWSLALAQVLGRTDVVFGTTVAGRPAELSGVEDLAGLFINTLPQRVRLDPAEPLAALAARLQEERTALLEHQHVGLADIQRWTGLGELFDTSMVFENYPLDRTALGTLADEAGLRLVDARAHEGAHYPLSLVVHPGERLRLRVDHQPDLVDAAAAERTVARLVRVLEQFAADPTTPTGRVEVLDDTERETLLERWNATDRAVPPAALPQLFEDRAALTPHATAVVCGGHELTYGELNARANRMARLLVEQGAGPGRRVAVRLPRSADLVTVLLAVAKSGAAYVPLDPDFPADRVTYMIEDSRPVLVVDEAWLAGARTEGLAANDLAAVSPHSPAYVIYTSGSTGRPKGVVVAHAALVNFLDSMARSFALTAEDRLLAVTTVGFDIAALELYVPLLAGARVVLADKDTTRDPQALAELIDQAGVSVMQATPSLWRALVDEVPTAPAGLRVLVGGEALPADLADRLLTTARSVTNLYGPTETTIWSTAGAVAGDSASRGSIGRPIGNTRVYVLDAALRPAPAEVAGELYIAGAGLAHGYLDRAGLTAERFVADPYGASGTRMYRTGDLVRWSADGELEYLGRVDQQVKVRGHRIEPGEIEAVLLGHEEVSRAAVVVREDRPGDKRLVAYVVGGAPEELRTHLARTLPEYMVPAAFVTLDALPLTPNGKIDRKVLPAPDFTAVASGRAPRTAREETLCALFAEVLGVPEVGVDDSFFALGGDSIVAVRLVGRARRAGLRIAVKDVFAHRTVAALADALPEAPNDGKPTPAADVPDDTPVDVPLGDEELAALRTRLPASAEVLPVTPLQEGLVFHSVFDRGAPDVYTVQVAVELLGRLDVPALKSAAAALLARHDALRAGFRTEGLSRPVQVVHADVPLNWQETEAVGEESLHDRLVLERERPFDLAAPPLVRFLLARTGTERAVLALTVHHAVLDGWSLPVLLRELLELYRSGAALPAARPFRDHLRWLAHRDRDAAERAWRAAFTDVEEPTRVAATPAGRIPVRPERVETTLPAPATAALVERSRALGVTLNSVVEAAWALVLSRTLGRDDVTFGVTVSGRPAEIDGIEDSVGLYINTVPLRVRLKAAEPLGDLLRRVQGERQRLLEHQHTGLADIQRTVGLGELFDTSVVFENFPLDAAAFTELTATAGLRVGEVRAHDAVHYSLGLVVVPGDELRLRLDHQPDLVDHATAQAVADRFVHILQTLADRPELPTGRLDVLTPAERRLTLDTFAGTAHEVAPAAHTSASSLAELFERHAALVPDAVAVTCGTRSLTYRELDERADRLADRLVAHGAGPERFVAVRLPRGLDLVVALLAVVKSGAAYVPVDPGYPEERIAYILQDTAPVLVVDEEWLATAATGEPGPSGHGRVPAGPAHPAYVIYTSGSTGRPKGVVVPHANVVRLFTATEDVYGFGPDDVWTLFHSVAFDFSVWELWGPLLHGGRLVVVPFDVSRNPVEFLRLLVRERVTVLNQTPSAFYQLMQADREQPGLGDRLALRWVIFGGEALDLGRLESWGHRHGDTEPVLVNMYGITETTVHVSMRALDAAAWTGQHRSLIGGGIRDLRVYVLDGGLRPAPVGVTGEMYVAGAGLARGYLNRPGLTAERFVACPFGGPGERMYRTGDLARWTADGELEYLGRADDQVKIRGFRIELGEIDTALAGHRDVAWARTMVREDRPGDRRLVAYVLAARNPVDHGLLRDHLAATLPDYMVPSAFVTLDELPLTVNGKLDRKALPAPELPASGGGRAPRTETERILCLLFGEVLGLPEVAVDDGFFDLGGDSIMSIQLVGRARQQGLVLSPRDVFEQRTVEGLAAVAAQTGADAAEEPDVATGAVPLPPMAHWLAERGGPVDGFAQSLAVRVPAGLHREDLLTALQTVLDHHDALRMRLTDVEPWSLEIAERGSVAAGALLRRVGAAGLGDAELDDLVAEHAAAARARLAPRDGVMVQAVWCDRGPDRPGRLVLVAHHLVVDGVSWRILLPDLADAWRAATAGRAADLAPTGLSYRSWARRRHTAAAEGRYRNQLPYWRGVLGASADTAATPALDPALDTHGTAATLRLRLPAEVTRAVLTTAASRYRARPDEVLLAAFAAAVTAWRGTDDPTVLVDAEGHGRDQLGADDADLSRTVGWFTSLYPVRLDAGRLDAEARAGLRAGGPEAGRLLKRTKELLRAVPDHGLGFGALRHLDAQTAAELSAPTSPELGFNYLGRATTGDDADWSVVPGSNGIGGSADPGLPLAHAVELNALAEDGPDGPELVAAWTWASRLFDEDRVRLLAEEWFEVLRGFAAHVRRPGAGGLTPSDIAPARLGQREIEDLERRLPDLEDVLPLSPLQEGLLFHHSFDEESADVYTVQLVVDIEGEPDTAALRAAAAALLDRHPNLRAAFLHENLSTPVQAVLREVPLPWQEADLGALHEAEREQEARRLLDADRTRRFDPARPPLVRFTLLRLGDRHHRLAITSHHVLWDGWSLPVIVRELLELYRGERPLPPVRPYRDHLAWLARQDRAAAEAAWREAFAGFEEPTLVAAPDAGRTPLLPETVEASLPAPDTARLTERTRALGVTLNSAVQAAWGLVLAGELGRDDVAFGVTVSGRPAEADGTWDAIGLFINTVPARLRVDPAESVGELLLRAQREQARLLEHQHLGLADIQRVTDFGELFDTSLVFENYPLDAGTLNAVAAGTGLRLTGARTRDAVHYTYGLVAMPGDELRFRLDHQPDLVAPKTARLVMDRLLRILTAMADAPELPVGRIDALCADERRLLVDDWNATEHPVPAGTLPELFQAQVARTPDAVAVVFEGSRLSYADLNARANRLALLLAEHGAGPERCVAVSLPRSADLVVTLLAVMKTGAAHVPIDPDYPAERIAHILDDVDPVLFVDSAWLAAADTSAHAADDPAPVDPASLAYVIHTSGSTGRPKGVAVSHRGIASLATGQIDRFAVTPDSRVLLFASPSFDAAVSELCMALLAGATLVLAPAERLLPGPALTELVREQEISHVTLPPSALAVLPDDALPTVTTLVVAGEACPPDLVARWSRVRRMINAYGPTESTVCASMSAPLAGAAVPPIGTPLINTRLYVLDGGLRPAPVGTPGELYIAGAGLARGYLNRPALTAERFVACPFGGPGERMYRTGDLARWTADGELEYLGRADDQVKIRGFRIEPGEVAAVVGGHPTVTRAVVVVREDQPGDKRLVAYVVPAPGADTDQARLRRYAAGRLAAHMVPSAFVTLDSLPVTPNGKLDRKALPAPEYGTLSTAGYRGPRSPREEILCGLFAEVLGVERVGIDDNFFELGGHSLLATRLVNRVRTTLGEELPVRGLFETPTVAGLAARQGTEAARPAARADQRPERLPLSFAQERLWFLGQFDEASATYNIPAALRLTGDLDRTALEAALADVVGRHESLRTLVAEDADGPHQRVLDARGAAPRVTAEPADEAGLGAKLAGETRRPFDLSAELPLRVRLFELAPQEHVLLLVLHHIAGDGWSVGPLARDLTAAYAARRAGHAPSWEQLPLQYADFALWQRRTLGSETDADSPLARRLAFWKDALSGLPEELDLPTDHRRPAVASYTGGVVEFEVPAALHERLVVVARELRATPFMVMRAALATLLSRLGAGTDIPVGTPVAGRADDALEGLVGFFVNTLVLRTDLSGDPTFRELVGRVREFDLAAYAHQDVPFERLVDILNPARSMARHPLFQTALTWNDTTEQALGALRGLPGLAVRPEPVDTTAAKFDLSLVFEERRAADGTPAGLHGSLSYSADLYTHAGAVALTRRLARVLDAALTDPDRPVTRIDVTDAAERARLLAAAGEGDTTAPPRTLAELFATRAALVPDAVAVTCGTRSLTYRELDERADRLADRLVAHGAGPERFVAVRLPRGLDLVVALLAVVKSGAAYVPVDPGYPEERIAYILQDTAPVLVVDEEWLATAATGEPGPSGHGRVPAGPAHPAYVIYTSGSTGRPKGVVVPHANVVRLFTATEDLYGFGPDDVWTLFHSVAFDFSVWELWGPLLHGGRLVVVPFDVSRNPVEFLRLLVRERVTVLNQTPSAFYQLMQADREQPGLGDRLALRWVIFGGEALDLGRLESWGRRHGDTEPVLVNMYGITETTVHVSVRALDAAAWTGQQRSLIGGGIRDLRVYVLDGGLRPAPVGVTGEMYVAGAGLARGYLNRPGLTAERFLADPYGASGTRMYRTGDLARWTSDGELEYLGRADDQVKIRGFRIELGEIETAVLGHPQVAQAAVVVREDQPGDQRLVAYAVPAADALDVAAVRDRLAAELPEYMVPSAVVPLTALPLTVNGKLDRKALPAPEYVGTGTAEYRGPRSPREEILCGLFAEVLGVERVGIDDGFFELGGHSLLATRLVNRVRATLGAELSVRDLFESPTVAGLGPVLGTAGTGAGRPVARVERPDRLPLSFAQRRLWFLHRFEGPGATYNIPLALRLTGDLDPAALEVALADVTTRHEALRTVFAEDDDGPYQVVLDHARPRLHTVADEAELGAAARHAFDLGAELPLHAALFSRSDREHVLLLVVHHIAGDGRSTGVLARDLTAAYLARRAGHAPAWTELPVQYADFTLWQNQTLGSEDDPDSLVSRQLAFWEDRLSGLPEELSLPTDRPRPAVSSYTGGVVEFEVPAALHERLADLARELRATPFMVMQAALAALLSRLGAGTDIPIGTPIAGRTDDAVEDLVGFFVNTLVLRTDLSGDPTFRELVGRVREFDLAAYAHQDVPFERLVDVLDVTRSTSRHPLFQTVLTLDDTAEQEALAQAARLPGVDVSEYHLDTGVAKFDLSFGFTRSRAAGFGLTGRVEYATDLYDRSTAQVLAARLVRVLEAVLAHPDAPVTRVDVLGAGERRLLLEGRNDTTVPAPATTLLGLFEAHTAATPDKTALVGDGTTLTYAELSARAHRLAHRLRRAGIRRETRVALLMERSVDLVVAVLAVLKAGGAYVPLSATYPDERLRWIVAETGTPLLIADRAQRERAESVAGTLDVLVVDDPATAEALVGEDASAPGFVPGPEDLACLMFTSGSTGLPKGVAATHGNIADLAQDRWWSSGCAERVLLHSPHAWDALTLELWVALLCGGSVVVAPAGDTSVEALGALITGHGVTGLWLTAGLFAVLAEEQPDCFRGVRQVWTGGDAVPPAAVRRVLEHCPHIEVVNGYGPTETTVFTTRNPVGADDARRLAGVVPIGRPLDNMRVYVLDAALHPVPDGVPGELYVAGSGLARGYWARPDLTAERFVPCPFGAPGERMYRTGDLVRWNTDGLLEFVGRADDQVKVRGFRIELAEIEAALTAHPDVRAGAVIVREDQPGDKRLTGYVVAAGDPLDLAGLRAHLTARLPDYMVPAALIPLPELPLTNNGKLDRRALPAPAHTPRATGRTAAGPVEETLCALFADVLGVDGIGVEDSFFDLGGDSIMSIQLVSRARKAGLTLSPRDVFDHRTVAALAEAVSGRTPAEVPETAQEPATGPVPLTPIMHWLAERGGRVEKFNQSVVLQVPAGMTYDDLRTALQAVLDRHDALRMRWASDAAGQPHAEIPEPGTLDARTCLERVDARGADTQTVQRLLADHARAALGRLAPADGIMLQAVWLDRGPRTPGRLVLLADHLVVDGVSWRLIVSDLAEARQASAAGTDPALAPVGTSFRHWATALQTAALDPAHTDRLAHWADTLRDAGAPFGTAPLDPARDTHATAGTLTLRLPADVTTSVLTTVGSVFGTGAADGLLAALTLALASRRPTRDSGVVVDVEGHGREEQVVPGADLSRTVGWFTSLYPVRLDPGLLDRAAHEDALAGGPTAGRVLKTVKEQLRAVPDNGVGYGLLRHLNPRTRSVLAPLGRPRIGFNYLGRVTAQEAVDWTPVPDTGALVPGDDPDAPLTHVLELNALTQDGDEGPELVATWTWAARLLSEDEVREVAEAWFAALRGLAEHARQPDAGGLTPSDVSLLSLSQDEIDAFEDDFFADQEDE</sequence>
<keyword evidence="8" id="KW-1185">Reference proteome</keyword>
<dbReference type="PANTHER" id="PTHR45527">
    <property type="entry name" value="NONRIBOSOMAL PEPTIDE SYNTHETASE"/>
    <property type="match status" value="1"/>
</dbReference>
<feature type="domain" description="Carrier" evidence="6">
    <location>
        <begin position="1982"/>
        <end position="2056"/>
    </location>
</feature>
<proteinExistence type="predicted"/>
<dbReference type="SUPFAM" id="SSF52777">
    <property type="entry name" value="CoA-dependent acyltransferases"/>
    <property type="match status" value="16"/>
</dbReference>
<dbReference type="InterPro" id="IPR010060">
    <property type="entry name" value="NRPS_synth"/>
</dbReference>
<dbReference type="InterPro" id="IPR000873">
    <property type="entry name" value="AMP-dep_synth/lig_dom"/>
</dbReference>
<comment type="cofactor">
    <cofactor evidence="1">
        <name>pantetheine 4'-phosphate</name>
        <dbReference type="ChEBI" id="CHEBI:47942"/>
    </cofactor>
</comment>
<keyword evidence="5" id="KW-0045">Antibiotic biosynthesis</keyword>
<dbReference type="Gene3D" id="3.30.300.30">
    <property type="match status" value="6"/>
</dbReference>
<dbReference type="CDD" id="cd17652">
    <property type="entry name" value="A_NRPS_CmdD_like"/>
    <property type="match status" value="1"/>
</dbReference>
<dbReference type="SMART" id="SM00823">
    <property type="entry name" value="PKS_PP"/>
    <property type="match status" value="6"/>
</dbReference>
<organism evidence="7 8">
    <name type="scientific">Streptomyces plumbiresistens</name>
    <dbReference type="NCBI Taxonomy" id="511811"/>
    <lineage>
        <taxon>Bacteria</taxon>
        <taxon>Bacillati</taxon>
        <taxon>Actinomycetota</taxon>
        <taxon>Actinomycetes</taxon>
        <taxon>Kitasatosporales</taxon>
        <taxon>Streptomycetaceae</taxon>
        <taxon>Streptomyces</taxon>
    </lineage>
</organism>
<name>A0ABP7R5S3_9ACTN</name>
<dbReference type="InterPro" id="IPR009081">
    <property type="entry name" value="PP-bd_ACP"/>
</dbReference>
<dbReference type="CDD" id="cd19540">
    <property type="entry name" value="LCL_NRPS-like"/>
    <property type="match status" value="2"/>
</dbReference>
<dbReference type="Pfam" id="PF13193">
    <property type="entry name" value="AMP-binding_C"/>
    <property type="match status" value="6"/>
</dbReference>
<dbReference type="PROSITE" id="PS00455">
    <property type="entry name" value="AMP_BINDING"/>
    <property type="match status" value="6"/>
</dbReference>
<dbReference type="PROSITE" id="PS50075">
    <property type="entry name" value="CARRIER"/>
    <property type="match status" value="6"/>
</dbReference>
<dbReference type="Pfam" id="PF00668">
    <property type="entry name" value="Condensation"/>
    <property type="match status" value="8"/>
</dbReference>
<dbReference type="CDD" id="cd05930">
    <property type="entry name" value="A_NRPS"/>
    <property type="match status" value="1"/>
</dbReference>
<dbReference type="InterPro" id="IPR045851">
    <property type="entry name" value="AMP-bd_C_sf"/>
</dbReference>
<protein>
    <submittedName>
        <fullName evidence="7">Non-ribosomal peptide synthetase</fullName>
    </submittedName>
</protein>
<dbReference type="InterPro" id="IPR036736">
    <property type="entry name" value="ACP-like_sf"/>
</dbReference>
<evidence type="ECO:0000256" key="4">
    <source>
        <dbReference type="ARBA" id="ARBA00022737"/>
    </source>
</evidence>
<dbReference type="InterPro" id="IPR020845">
    <property type="entry name" value="AMP-binding_CS"/>
</dbReference>
<dbReference type="NCBIfam" id="NF003417">
    <property type="entry name" value="PRK04813.1"/>
    <property type="match status" value="6"/>
</dbReference>
<dbReference type="NCBIfam" id="NF004282">
    <property type="entry name" value="PRK05691.1"/>
    <property type="match status" value="8"/>
</dbReference>
<keyword evidence="4" id="KW-0677">Repeat</keyword>
<dbReference type="Gene3D" id="3.30.559.10">
    <property type="entry name" value="Chloramphenicol acetyltransferase-like domain"/>
    <property type="match status" value="8"/>
</dbReference>
<evidence type="ECO:0000256" key="3">
    <source>
        <dbReference type="ARBA" id="ARBA00022553"/>
    </source>
</evidence>
<gene>
    <name evidence="7" type="ORF">GCM10022232_28740</name>
</gene>
<dbReference type="SMART" id="SM01294">
    <property type="entry name" value="PKS_PP_betabranch"/>
    <property type="match status" value="1"/>
</dbReference>
<keyword evidence="3" id="KW-0597">Phosphoprotein</keyword>
<evidence type="ECO:0000313" key="8">
    <source>
        <dbReference type="Proteomes" id="UP001500456"/>
    </source>
</evidence>
<dbReference type="Gene3D" id="3.40.50.980">
    <property type="match status" value="6"/>
</dbReference>
<dbReference type="PANTHER" id="PTHR45527:SF1">
    <property type="entry name" value="FATTY ACID SYNTHASE"/>
    <property type="match status" value="1"/>
</dbReference>
<accession>A0ABP7R5S3</accession>
<feature type="domain" description="Carrier" evidence="6">
    <location>
        <begin position="6666"/>
        <end position="6740"/>
    </location>
</feature>
<feature type="domain" description="Carrier" evidence="6">
    <location>
        <begin position="4551"/>
        <end position="4626"/>
    </location>
</feature>
<dbReference type="CDD" id="cd19543">
    <property type="entry name" value="DCL_NRPS"/>
    <property type="match status" value="2"/>
</dbReference>
<evidence type="ECO:0000256" key="1">
    <source>
        <dbReference type="ARBA" id="ARBA00001957"/>
    </source>
</evidence>
<evidence type="ECO:0000313" key="7">
    <source>
        <dbReference type="EMBL" id="GAA3992132.1"/>
    </source>
</evidence>
<dbReference type="Proteomes" id="UP001500456">
    <property type="component" value="Unassembled WGS sequence"/>
</dbReference>
<evidence type="ECO:0000256" key="5">
    <source>
        <dbReference type="ARBA" id="ARBA00023194"/>
    </source>
</evidence>
<dbReference type="Pfam" id="PF00501">
    <property type="entry name" value="AMP-binding"/>
    <property type="match status" value="6"/>
</dbReference>
<dbReference type="Gene3D" id="3.40.50.12780">
    <property type="entry name" value="N-terminal domain of ligase-like"/>
    <property type="match status" value="3"/>
</dbReference>
<dbReference type="Gene3D" id="2.30.38.10">
    <property type="entry name" value="Luciferase, Domain 3"/>
    <property type="match status" value="3"/>
</dbReference>
<dbReference type="EMBL" id="BAAAZX010000006">
    <property type="protein sequence ID" value="GAA3992132.1"/>
    <property type="molecule type" value="Genomic_DNA"/>
</dbReference>
<dbReference type="CDD" id="cd12117">
    <property type="entry name" value="A_NRPS_Srf_like"/>
    <property type="match status" value="1"/>
</dbReference>
<comment type="caution">
    <text evidence="7">The sequence shown here is derived from an EMBL/GenBank/DDBJ whole genome shotgun (WGS) entry which is preliminary data.</text>
</comment>
<feature type="domain" description="Carrier" evidence="6">
    <location>
        <begin position="3042"/>
        <end position="3116"/>
    </location>
</feature>
<dbReference type="InterPro" id="IPR010071">
    <property type="entry name" value="AA_adenyl_dom"/>
</dbReference>
<dbReference type="Gene3D" id="1.10.1200.10">
    <property type="entry name" value="ACP-like"/>
    <property type="match status" value="6"/>
</dbReference>
<dbReference type="InterPro" id="IPR042099">
    <property type="entry name" value="ANL_N_sf"/>
</dbReference>
<dbReference type="SUPFAM" id="SSF47336">
    <property type="entry name" value="ACP-like"/>
    <property type="match status" value="6"/>
</dbReference>
<feature type="domain" description="Carrier" evidence="6">
    <location>
        <begin position="5608"/>
        <end position="5683"/>
    </location>
</feature>
<dbReference type="InterPro" id="IPR025110">
    <property type="entry name" value="AMP-bd_C"/>
</dbReference>
<dbReference type="Gene3D" id="3.30.559.30">
    <property type="entry name" value="Nonribosomal peptide synthetase, condensation domain"/>
    <property type="match status" value="8"/>
</dbReference>
<dbReference type="InterPro" id="IPR020806">
    <property type="entry name" value="PKS_PP-bd"/>
</dbReference>
<dbReference type="InterPro" id="IPR006162">
    <property type="entry name" value="Ppantetheine_attach_site"/>
</dbReference>
<dbReference type="CDD" id="cd17643">
    <property type="entry name" value="A_NRPS_Cytc1-like"/>
    <property type="match status" value="2"/>
</dbReference>
<dbReference type="InterPro" id="IPR001242">
    <property type="entry name" value="Condensation_dom"/>
</dbReference>
<feature type="domain" description="Carrier" evidence="6">
    <location>
        <begin position="959"/>
        <end position="1033"/>
    </location>
</feature>
<dbReference type="InterPro" id="IPR023213">
    <property type="entry name" value="CAT-like_dom_sf"/>
</dbReference>
<reference evidence="8" key="1">
    <citation type="journal article" date="2019" name="Int. J. Syst. Evol. Microbiol.">
        <title>The Global Catalogue of Microorganisms (GCM) 10K type strain sequencing project: providing services to taxonomists for standard genome sequencing and annotation.</title>
        <authorList>
            <consortium name="The Broad Institute Genomics Platform"/>
            <consortium name="The Broad Institute Genome Sequencing Center for Infectious Disease"/>
            <person name="Wu L."/>
            <person name="Ma J."/>
        </authorList>
    </citation>
    <scope>NUCLEOTIDE SEQUENCE [LARGE SCALE GENOMIC DNA]</scope>
    <source>
        <strain evidence="8">JCM 16924</strain>
    </source>
</reference>
<evidence type="ECO:0000259" key="6">
    <source>
        <dbReference type="PROSITE" id="PS50075"/>
    </source>
</evidence>
<dbReference type="NCBIfam" id="TIGR01720">
    <property type="entry name" value="NRPS-para261"/>
    <property type="match status" value="2"/>
</dbReference>
<keyword evidence="2" id="KW-0596">Phosphopantetheine</keyword>